<evidence type="ECO:0008006" key="3">
    <source>
        <dbReference type="Google" id="ProtNLM"/>
    </source>
</evidence>
<sequence>MTTHQYKKRTLRHPNLADTHHFALSQREDDCRFELEQYVAKQYLATHQARLTSFLPHLLSMSLSGEIQAVAGLKPASSGQLFLEQYLDQNIDQTIAGAINRPIDRNSIIEIGNLASSQTGGSQLLFIILAFAIREAGFHWLAFTATPQVKKLLNRLSATPLFLANADAGRLGKTAEVWGEYYQKKPNVMAIDLDEALSNVSENETINYVSTLYEADIKNIAEQLKDHSEQGL</sequence>
<dbReference type="EMBL" id="AAVT01000002">
    <property type="protein sequence ID" value="EAW31784.1"/>
    <property type="molecule type" value="Genomic_DNA"/>
</dbReference>
<evidence type="ECO:0000313" key="2">
    <source>
        <dbReference type="Proteomes" id="UP000004931"/>
    </source>
</evidence>
<dbReference type="OrthoDB" id="7432757at2"/>
<dbReference type="InterPro" id="IPR022050">
    <property type="entry name" value="T_hemolysin"/>
</dbReference>
<comment type="caution">
    <text evidence="1">The sequence shown here is derived from an EMBL/GenBank/DDBJ whole genome shotgun (WGS) entry which is preliminary data.</text>
</comment>
<dbReference type="Pfam" id="PF12261">
    <property type="entry name" value="T_hemolysin"/>
    <property type="match status" value="1"/>
</dbReference>
<name>A0YB54_9GAMM</name>
<organism evidence="1 2">
    <name type="scientific">marine gamma proteobacterium HTCC2143</name>
    <dbReference type="NCBI Taxonomy" id="247633"/>
    <lineage>
        <taxon>Bacteria</taxon>
        <taxon>Pseudomonadati</taxon>
        <taxon>Pseudomonadota</taxon>
        <taxon>Gammaproteobacteria</taxon>
        <taxon>Cellvibrionales</taxon>
        <taxon>Spongiibacteraceae</taxon>
        <taxon>BD1-7 clade</taxon>
    </lineage>
</organism>
<dbReference type="eggNOG" id="ENOG5032S9B">
    <property type="taxonomic scope" value="Bacteria"/>
</dbReference>
<keyword evidence="2" id="KW-1185">Reference proteome</keyword>
<dbReference type="Proteomes" id="UP000004931">
    <property type="component" value="Unassembled WGS sequence"/>
</dbReference>
<dbReference type="STRING" id="247633.GP2143_05020"/>
<reference evidence="1 2" key="1">
    <citation type="journal article" date="2010" name="J. Bacteriol.">
        <title>Genome sequence of the oligotrophic marine Gammaproteobacterium HTCC2143, isolated from the Oregon Coast.</title>
        <authorList>
            <person name="Oh H.M."/>
            <person name="Kang I."/>
            <person name="Ferriera S."/>
            <person name="Giovannoni S.J."/>
            <person name="Cho J.C."/>
        </authorList>
    </citation>
    <scope>NUCLEOTIDE SEQUENCE [LARGE SCALE GENOMIC DNA]</scope>
    <source>
        <strain evidence="1 2">HTCC2143</strain>
    </source>
</reference>
<evidence type="ECO:0000313" key="1">
    <source>
        <dbReference type="EMBL" id="EAW31784.1"/>
    </source>
</evidence>
<protein>
    <recommendedName>
        <fullName evidence="3">Thermostable hemolysin</fullName>
    </recommendedName>
</protein>
<dbReference type="AlphaFoldDB" id="A0YB54"/>
<proteinExistence type="predicted"/>
<accession>A0YB54</accession>
<gene>
    <name evidence="1" type="ORF">GP2143_05020</name>
</gene>